<comment type="caution">
    <text evidence="4">The sequence shown here is derived from an EMBL/GenBank/DDBJ whole genome shotgun (WGS) entry which is preliminary data.</text>
</comment>
<evidence type="ECO:0000256" key="3">
    <source>
        <dbReference type="SAM" id="Phobius"/>
    </source>
</evidence>
<organism evidence="4 5">
    <name type="scientific">Naegleria fowleri</name>
    <name type="common">Brain eating amoeba</name>
    <dbReference type="NCBI Taxonomy" id="5763"/>
    <lineage>
        <taxon>Eukaryota</taxon>
        <taxon>Discoba</taxon>
        <taxon>Heterolobosea</taxon>
        <taxon>Tetramitia</taxon>
        <taxon>Eutetramitia</taxon>
        <taxon>Vahlkampfiidae</taxon>
        <taxon>Naegleria</taxon>
    </lineage>
</organism>
<keyword evidence="3" id="KW-0472">Membrane</keyword>
<evidence type="ECO:0000313" key="4">
    <source>
        <dbReference type="EMBL" id="KAF0978381.1"/>
    </source>
</evidence>
<dbReference type="OMA" id="FIQANNE"/>
<evidence type="ECO:0000256" key="2">
    <source>
        <dbReference type="SAM" id="MobiDB-lite"/>
    </source>
</evidence>
<gene>
    <name evidence="4" type="ORF">FDP41_002896</name>
</gene>
<feature type="coiled-coil region" evidence="1">
    <location>
        <begin position="658"/>
        <end position="720"/>
    </location>
</feature>
<dbReference type="AlphaFoldDB" id="A0A6A5BVA9"/>
<feature type="region of interest" description="Disordered" evidence="2">
    <location>
        <begin position="821"/>
        <end position="844"/>
    </location>
</feature>
<keyword evidence="5" id="KW-1185">Reference proteome</keyword>
<dbReference type="Proteomes" id="UP000444721">
    <property type="component" value="Unassembled WGS sequence"/>
</dbReference>
<dbReference type="VEuPathDB" id="AmoebaDB:FDP41_002896"/>
<evidence type="ECO:0000256" key="1">
    <source>
        <dbReference type="SAM" id="Coils"/>
    </source>
</evidence>
<feature type="coiled-coil region" evidence="1">
    <location>
        <begin position="476"/>
        <end position="633"/>
    </location>
</feature>
<dbReference type="PANTHER" id="PTHR23159:SF31">
    <property type="entry name" value="CENTROSOME-ASSOCIATED PROTEIN CEP250 ISOFORM X1"/>
    <property type="match status" value="1"/>
</dbReference>
<dbReference type="PANTHER" id="PTHR23159">
    <property type="entry name" value="CENTROSOMAL PROTEIN 2"/>
    <property type="match status" value="1"/>
</dbReference>
<accession>A0A6A5BVA9</accession>
<feature type="transmembrane region" description="Helical" evidence="3">
    <location>
        <begin position="176"/>
        <end position="196"/>
    </location>
</feature>
<keyword evidence="3" id="KW-0812">Transmembrane</keyword>
<dbReference type="GeneID" id="68110114"/>
<protein>
    <submittedName>
        <fullName evidence="4">Uncharacterized protein</fullName>
    </submittedName>
</protein>
<feature type="compositionally biased region" description="Basic and acidic residues" evidence="2">
    <location>
        <begin position="824"/>
        <end position="834"/>
    </location>
</feature>
<dbReference type="EMBL" id="VFQX01000030">
    <property type="protein sequence ID" value="KAF0978381.1"/>
    <property type="molecule type" value="Genomic_DNA"/>
</dbReference>
<dbReference type="RefSeq" id="XP_044563094.1">
    <property type="nucleotide sequence ID" value="XM_044706140.1"/>
</dbReference>
<proteinExistence type="predicted"/>
<dbReference type="VEuPathDB" id="AmoebaDB:NfTy_055770"/>
<keyword evidence="1" id="KW-0175">Coiled coil</keyword>
<sequence length="844" mass="97555">MSRTSKTLLILGIVLVLLNSQLCFLISALSVSSSDETLFHAQQLARSLIQRQNIREFALQYGLKIPEQIKNGGAREDIRFDEHSFDWDLNERINVTNHFDALSLNCRKIVVECLYAQKAIKTHFGETPTVQSFIHQKLDTCSSDAKNVFNDLYSSHSKHISDLIFHTLMLKVKTKYSIPLMSATVGLFIIMLYLVAQMNQSSAQLSHAKKENTTQQHELTAAAEKQKELHKGITTLTEQLKEKSLLLNEATYSQQENQGILQFTKDRAERLETEKQNLENLNRDQEKQLKEYVSKWRDSKKQLEQEVSKLNHELNNERKQLKSHIERHDTLISEMKNKITTLQSEITAKSMECQNLLSELNTLKLEKNELETDNKIFESENASLKEELQMVSKALSTSIDDLKSKRADAEILEKHLQDAKQQHGHDLKQIHDLKSQLHLQETELTSLQQVLGEQSAKLTAEISKHLNENISLIHTVDRYKLEIQMKEKEIEEKDQIIYQLKSECINIEDLRTEIQKKSSTLEEKILEMSRLQKDLLLLKQNKDAQEKSFAELTSALKKQNSEYESKISSLNRELDMATSVAARLMEDSNKLKEALEKATELDLQHVTTINELNQKLQENLSLINEKDEEIKQLYIKIDDHAYEIMKKNDLTQKLYDRISSLEHVNASLNSEIDNTRNSYEQLNALKESKVEEINDLKKSITELEQRMGEYEKKVAQSNLQISEQLQRIDEMSPKSTTSTNQELKKNITDSEFTVMEQMEIVLQRKEAELQSLKTQVAELSLKCKMLQSSDIGAILDENAKLNKKLENLEETKQKLMNNYNQEKANSDKLRKELSRLNSAIKKKK</sequence>
<keyword evidence="3" id="KW-1133">Transmembrane helix</keyword>
<evidence type="ECO:0000313" key="5">
    <source>
        <dbReference type="Proteomes" id="UP000444721"/>
    </source>
</evidence>
<feature type="coiled-coil region" evidence="1">
    <location>
        <begin position="261"/>
        <end position="450"/>
    </location>
</feature>
<name>A0A6A5BVA9_NAEFO</name>
<reference evidence="4 5" key="1">
    <citation type="journal article" date="2019" name="Sci. Rep.">
        <title>Nanopore sequencing improves the draft genome of the human pathogenic amoeba Naegleria fowleri.</title>
        <authorList>
            <person name="Liechti N."/>
            <person name="Schurch N."/>
            <person name="Bruggmann R."/>
            <person name="Wittwer M."/>
        </authorList>
    </citation>
    <scope>NUCLEOTIDE SEQUENCE [LARGE SCALE GENOMIC DNA]</scope>
    <source>
        <strain evidence="4 5">ATCC 30894</strain>
    </source>
</reference>
<dbReference type="VEuPathDB" id="AmoebaDB:NF0114220"/>
<dbReference type="OrthoDB" id="312015at2759"/>